<reference evidence="3" key="1">
    <citation type="submission" date="2021-11" db="EMBL/GenBank/DDBJ databases">
        <authorList>
            <consortium name="Genoscope - CEA"/>
            <person name="William W."/>
        </authorList>
    </citation>
    <scope>NUCLEOTIDE SEQUENCE</scope>
</reference>
<protein>
    <recommendedName>
        <fullName evidence="5">Nucleotide-diphospho-sugar transferase domain-containing protein</fullName>
    </recommendedName>
</protein>
<dbReference type="OrthoDB" id="10529677at2759"/>
<feature type="transmembrane region" description="Helical" evidence="1">
    <location>
        <begin position="393"/>
        <end position="412"/>
    </location>
</feature>
<gene>
    <name evidence="3" type="ORF">PECAL_5P25970</name>
</gene>
<evidence type="ECO:0000256" key="1">
    <source>
        <dbReference type="SAM" id="Phobius"/>
    </source>
</evidence>
<evidence type="ECO:0008006" key="5">
    <source>
        <dbReference type="Google" id="ProtNLM"/>
    </source>
</evidence>
<keyword evidence="4" id="KW-1185">Reference proteome</keyword>
<evidence type="ECO:0000313" key="4">
    <source>
        <dbReference type="Proteomes" id="UP000789595"/>
    </source>
</evidence>
<keyword evidence="1" id="KW-0812">Transmembrane</keyword>
<evidence type="ECO:0000256" key="2">
    <source>
        <dbReference type="SAM" id="SignalP"/>
    </source>
</evidence>
<name>A0A8J2X3X6_9STRA</name>
<sequence length="434" mass="47758">MGCSSSTPSARLLVILTCAARTAATTVSVTQDVWRESAASAQAAAKPDWAAADRQCIATIASAKPPYLSYDGRDTTEPKLCRVDHGGPVDADKTTVLMFVNAPQYLEQRGNWEAFLNKASYCRRTRRRFYIWIGVPPSNVLNARVDAPWARCRDKTRGLENTLNGVKNLAFLALFDDPSIDKVMYMDTDMWVSSEEIEPEAYFALTDADLLGNQNRVGGPKIPMNGGLVFARKSEFTQQFFALWWRGRCGAHDQLPLWATLFAAWSAATDGAYSFNDEHFKKYSHAHLEAVSLLQRDAMYIRQKANMEGPYDGGNFSATGLLDVPLALPHVLLLPSAPVGSLPAVRSDPVRSRPTFVCHTRIDKDEYGQCVGADVCAAGRCAPFLALTSKSSFAMGRFVLLGFFVALNAAVLSRRPALRRRLAERVLALFSGGR</sequence>
<dbReference type="EMBL" id="CAKKNE010000005">
    <property type="protein sequence ID" value="CAH0378077.1"/>
    <property type="molecule type" value="Genomic_DNA"/>
</dbReference>
<evidence type="ECO:0000313" key="3">
    <source>
        <dbReference type="EMBL" id="CAH0378077.1"/>
    </source>
</evidence>
<dbReference type="AlphaFoldDB" id="A0A8J2X3X6"/>
<keyword evidence="1" id="KW-1133">Transmembrane helix</keyword>
<keyword evidence="1" id="KW-0472">Membrane</keyword>
<comment type="caution">
    <text evidence="3">The sequence shown here is derived from an EMBL/GenBank/DDBJ whole genome shotgun (WGS) entry which is preliminary data.</text>
</comment>
<feature type="signal peptide" evidence="2">
    <location>
        <begin position="1"/>
        <end position="24"/>
    </location>
</feature>
<dbReference type="Proteomes" id="UP000789595">
    <property type="component" value="Unassembled WGS sequence"/>
</dbReference>
<organism evidence="3 4">
    <name type="scientific">Pelagomonas calceolata</name>
    <dbReference type="NCBI Taxonomy" id="35677"/>
    <lineage>
        <taxon>Eukaryota</taxon>
        <taxon>Sar</taxon>
        <taxon>Stramenopiles</taxon>
        <taxon>Ochrophyta</taxon>
        <taxon>Pelagophyceae</taxon>
        <taxon>Pelagomonadales</taxon>
        <taxon>Pelagomonadaceae</taxon>
        <taxon>Pelagomonas</taxon>
    </lineage>
</organism>
<accession>A0A8J2X3X6</accession>
<feature type="chain" id="PRO_5035254869" description="Nucleotide-diphospho-sugar transferase domain-containing protein" evidence="2">
    <location>
        <begin position="25"/>
        <end position="434"/>
    </location>
</feature>
<proteinExistence type="predicted"/>
<keyword evidence="2" id="KW-0732">Signal</keyword>